<reference evidence="1 2" key="1">
    <citation type="journal article" date="2019" name="Sci. Rep.">
        <title>Orb-weaving spider Araneus ventricosus genome elucidates the spidroin gene catalogue.</title>
        <authorList>
            <person name="Kono N."/>
            <person name="Nakamura H."/>
            <person name="Ohtoshi R."/>
            <person name="Moran D.A.P."/>
            <person name="Shinohara A."/>
            <person name="Yoshida Y."/>
            <person name="Fujiwara M."/>
            <person name="Mori M."/>
            <person name="Tomita M."/>
            <person name="Arakawa K."/>
        </authorList>
    </citation>
    <scope>NUCLEOTIDE SEQUENCE [LARGE SCALE GENOMIC DNA]</scope>
</reference>
<proteinExistence type="predicted"/>
<keyword evidence="2" id="KW-1185">Reference proteome</keyword>
<accession>A0A4Y2PC31</accession>
<organism evidence="1 2">
    <name type="scientific">Araneus ventricosus</name>
    <name type="common">Orbweaver spider</name>
    <name type="synonym">Epeira ventricosa</name>
    <dbReference type="NCBI Taxonomy" id="182803"/>
    <lineage>
        <taxon>Eukaryota</taxon>
        <taxon>Metazoa</taxon>
        <taxon>Ecdysozoa</taxon>
        <taxon>Arthropoda</taxon>
        <taxon>Chelicerata</taxon>
        <taxon>Arachnida</taxon>
        <taxon>Araneae</taxon>
        <taxon>Araneomorphae</taxon>
        <taxon>Entelegynae</taxon>
        <taxon>Araneoidea</taxon>
        <taxon>Araneidae</taxon>
        <taxon>Araneus</taxon>
    </lineage>
</organism>
<protein>
    <submittedName>
        <fullName evidence="1">Uncharacterized protein</fullName>
    </submittedName>
</protein>
<dbReference type="Proteomes" id="UP000499080">
    <property type="component" value="Unassembled WGS sequence"/>
</dbReference>
<sequence length="89" mass="9647">MITALPTLVEAPHSPNLRDTSSVGRLISTDLNIDLVRLQSVSSMDLEASKLQAKILTLGHHARSGSLQLRTAYLSLVWNSSVLVHNSSI</sequence>
<dbReference type="EMBL" id="BGPR01010796">
    <property type="protein sequence ID" value="GBN48050.1"/>
    <property type="molecule type" value="Genomic_DNA"/>
</dbReference>
<evidence type="ECO:0000313" key="2">
    <source>
        <dbReference type="Proteomes" id="UP000499080"/>
    </source>
</evidence>
<gene>
    <name evidence="1" type="ORF">AVEN_233073_1</name>
</gene>
<name>A0A4Y2PC31_ARAVE</name>
<comment type="caution">
    <text evidence="1">The sequence shown here is derived from an EMBL/GenBank/DDBJ whole genome shotgun (WGS) entry which is preliminary data.</text>
</comment>
<dbReference type="AlphaFoldDB" id="A0A4Y2PC31"/>
<evidence type="ECO:0000313" key="1">
    <source>
        <dbReference type="EMBL" id="GBN48050.1"/>
    </source>
</evidence>